<reference evidence="4" key="1">
    <citation type="submission" date="2025-08" db="UniProtKB">
        <authorList>
            <consortium name="Ensembl"/>
        </authorList>
    </citation>
    <scope>IDENTIFICATION</scope>
</reference>
<dbReference type="InterPro" id="IPR036770">
    <property type="entry name" value="Ankyrin_rpt-contain_sf"/>
</dbReference>
<dbReference type="Ensembl" id="ENSLBET00000035298.1">
    <property type="protein sequence ID" value="ENSLBEP00000033824.1"/>
    <property type="gene ID" value="ENSLBEG00000025463.1"/>
</dbReference>
<dbReference type="PROSITE" id="PS50297">
    <property type="entry name" value="ANK_REP_REGION"/>
    <property type="match status" value="1"/>
</dbReference>
<evidence type="ECO:0000256" key="2">
    <source>
        <dbReference type="ARBA" id="ARBA00023043"/>
    </source>
</evidence>
<dbReference type="SMART" id="SM00248">
    <property type="entry name" value="ANK"/>
    <property type="match status" value="2"/>
</dbReference>
<protein>
    <submittedName>
        <fullName evidence="4">Uncharacterized protein</fullName>
    </submittedName>
</protein>
<dbReference type="InterPro" id="IPR002110">
    <property type="entry name" value="Ankyrin_rpt"/>
</dbReference>
<dbReference type="PANTHER" id="PTHR24173">
    <property type="entry name" value="ANKYRIN REPEAT CONTAINING"/>
    <property type="match status" value="1"/>
</dbReference>
<keyword evidence="1" id="KW-0677">Repeat</keyword>
<evidence type="ECO:0000313" key="4">
    <source>
        <dbReference type="Ensembl" id="ENSLBEP00000033824.1"/>
    </source>
</evidence>
<dbReference type="AlphaFoldDB" id="A0A3Q3GRE5"/>
<organism evidence="4 5">
    <name type="scientific">Labrus bergylta</name>
    <name type="common">ballan wrasse</name>
    <dbReference type="NCBI Taxonomy" id="56723"/>
    <lineage>
        <taxon>Eukaryota</taxon>
        <taxon>Metazoa</taxon>
        <taxon>Chordata</taxon>
        <taxon>Craniata</taxon>
        <taxon>Vertebrata</taxon>
        <taxon>Euteleostomi</taxon>
        <taxon>Actinopterygii</taxon>
        <taxon>Neopterygii</taxon>
        <taxon>Teleostei</taxon>
        <taxon>Neoteleostei</taxon>
        <taxon>Acanthomorphata</taxon>
        <taxon>Eupercaria</taxon>
        <taxon>Labriformes</taxon>
        <taxon>Labridae</taxon>
        <taxon>Labrus</taxon>
    </lineage>
</organism>
<name>A0A3Q3GRE5_9LABR</name>
<feature type="repeat" description="ANK" evidence="3">
    <location>
        <begin position="31"/>
        <end position="63"/>
    </location>
</feature>
<dbReference type="SUPFAM" id="SSF48403">
    <property type="entry name" value="Ankyrin repeat"/>
    <property type="match status" value="1"/>
</dbReference>
<accession>A0A3Q3GRE5</accession>
<dbReference type="Proteomes" id="UP000261660">
    <property type="component" value="Unplaced"/>
</dbReference>
<proteinExistence type="predicted"/>
<dbReference type="Gene3D" id="1.25.40.20">
    <property type="entry name" value="Ankyrin repeat-containing domain"/>
    <property type="match status" value="2"/>
</dbReference>
<evidence type="ECO:0000256" key="1">
    <source>
        <dbReference type="ARBA" id="ARBA00022737"/>
    </source>
</evidence>
<reference evidence="4" key="2">
    <citation type="submission" date="2025-09" db="UniProtKB">
        <authorList>
            <consortium name="Ensembl"/>
        </authorList>
    </citation>
    <scope>IDENTIFICATION</scope>
</reference>
<dbReference type="GeneTree" id="ENSGT00940000163025"/>
<keyword evidence="5" id="KW-1185">Reference proteome</keyword>
<sequence length="179" mass="19539">ALKSHSTSAARVYDPDPPLNIGANVNSQDGDGRTALSYACERGCLDAVKILVRNNADPEIVDAWGNTALMYAAVAGHSAVVEFLVRAFKRLGLQVDRQNKAGNSAVEVAKFLGHTECISALTYSAKKTREVDGSSFRNEKFEIKRGHVLDKLGWTADKKGPRGLSVQWKGPLRHSWVYV</sequence>
<dbReference type="PROSITE" id="PS50088">
    <property type="entry name" value="ANK_REPEAT"/>
    <property type="match status" value="1"/>
</dbReference>
<dbReference type="Pfam" id="PF12796">
    <property type="entry name" value="Ank_2"/>
    <property type="match status" value="1"/>
</dbReference>
<dbReference type="InParanoid" id="A0A3Q3GRE5"/>
<evidence type="ECO:0000256" key="3">
    <source>
        <dbReference type="PROSITE-ProRule" id="PRU00023"/>
    </source>
</evidence>
<dbReference type="STRING" id="56723.ENSLBEP00000033824"/>
<evidence type="ECO:0000313" key="5">
    <source>
        <dbReference type="Proteomes" id="UP000261660"/>
    </source>
</evidence>
<dbReference type="PANTHER" id="PTHR24173:SF74">
    <property type="entry name" value="ANKYRIN REPEAT DOMAIN-CONTAINING PROTEIN 16"/>
    <property type="match status" value="1"/>
</dbReference>
<keyword evidence="2 3" id="KW-0040">ANK repeat</keyword>